<evidence type="ECO:0000313" key="11">
    <source>
        <dbReference type="EMBL" id="SVB69177.1"/>
    </source>
</evidence>
<reference evidence="11" key="1">
    <citation type="submission" date="2018-05" db="EMBL/GenBank/DDBJ databases">
        <authorList>
            <person name="Lanie J.A."/>
            <person name="Ng W.-L."/>
            <person name="Kazmierczak K.M."/>
            <person name="Andrzejewski T.M."/>
            <person name="Davidsen T.M."/>
            <person name="Wayne K.J."/>
            <person name="Tettelin H."/>
            <person name="Glass J.I."/>
            <person name="Rusch D."/>
            <person name="Podicherti R."/>
            <person name="Tsui H.-C.T."/>
            <person name="Winkler M.E."/>
        </authorList>
    </citation>
    <scope>NUCLEOTIDE SEQUENCE</scope>
</reference>
<dbReference type="FunFam" id="1.10.1160.10:FF:000001">
    <property type="entry name" value="Glutamine--tRNA ligase"/>
    <property type="match status" value="1"/>
</dbReference>
<dbReference type="Gene3D" id="3.40.50.620">
    <property type="entry name" value="HUPs"/>
    <property type="match status" value="1"/>
</dbReference>
<organism evidence="11">
    <name type="scientific">marine metagenome</name>
    <dbReference type="NCBI Taxonomy" id="408172"/>
    <lineage>
        <taxon>unclassified sequences</taxon>
        <taxon>metagenomes</taxon>
        <taxon>ecological metagenomes</taxon>
    </lineage>
</organism>
<dbReference type="InterPro" id="IPR020056">
    <property type="entry name" value="Rbsml_bL25/Gln-tRNA_synth_N"/>
</dbReference>
<dbReference type="NCBIfam" id="NF011291">
    <property type="entry name" value="PRK14703.1"/>
    <property type="match status" value="1"/>
</dbReference>
<evidence type="ECO:0000259" key="9">
    <source>
        <dbReference type="Pfam" id="PF00749"/>
    </source>
</evidence>
<keyword evidence="3" id="KW-0436">Ligase</keyword>
<sequence length="402" mass="46827">MTNTKNSPKIKQDFIREIIAGDVRSGKHQGKVVTRFPPEPNGYLHIGHAKSICLNFSAASRYQGVTHLRLDDTNPETEEEAYVNAIKEDIQWLGFDWGEHLYHASDYFDQLYGYAKELIKKSLAYVDSLNETEIREYRGSVTEPGRKSPFRNRSIEENLKLFSQMKAGNFEDGEHVLRAKIDMDSANMLMRDPVLYRIRHATHYRTRDDWCIYPLYDFTHCLSDSIEGISHSICTLEFENNRELYDWILDNLDVPQPQPRQYEFARLNLEFTVLSKRKLLQLVEGKYVDGWDDPRMPTIAGIRRRGVPAKAIRNFCKMIGVAKAENRVDLARFEYAMRNELNHTAPRIMCVLKPLKVVILNYEKDGPSYLNAPYFPDDIGKKGKRLLPFTRELFIEKTDFLE</sequence>
<evidence type="ECO:0000256" key="4">
    <source>
        <dbReference type="ARBA" id="ARBA00022741"/>
    </source>
</evidence>
<dbReference type="FunFam" id="3.90.800.10:FF:000001">
    <property type="entry name" value="Glutamine--tRNA ligase"/>
    <property type="match status" value="1"/>
</dbReference>
<evidence type="ECO:0000256" key="3">
    <source>
        <dbReference type="ARBA" id="ARBA00022598"/>
    </source>
</evidence>
<dbReference type="Gene3D" id="3.90.800.10">
    <property type="entry name" value="Glutamyl-tRNA Synthetase, Domain 3"/>
    <property type="match status" value="1"/>
</dbReference>
<gene>
    <name evidence="11" type="ORF">METZ01_LOCUS222031</name>
</gene>
<evidence type="ECO:0000256" key="7">
    <source>
        <dbReference type="ARBA" id="ARBA00023146"/>
    </source>
</evidence>
<dbReference type="Gene3D" id="2.40.240.10">
    <property type="entry name" value="Ribosomal Protein L25, Chain P"/>
    <property type="match status" value="1"/>
</dbReference>
<evidence type="ECO:0000256" key="6">
    <source>
        <dbReference type="ARBA" id="ARBA00022917"/>
    </source>
</evidence>
<keyword evidence="7" id="KW-0030">Aminoacyl-tRNA synthetase</keyword>
<dbReference type="AlphaFoldDB" id="A0A382G3Q2"/>
<dbReference type="InterPro" id="IPR000924">
    <property type="entry name" value="Glu/Gln-tRNA-synth"/>
</dbReference>
<dbReference type="GO" id="GO:0005829">
    <property type="term" value="C:cytosol"/>
    <property type="evidence" value="ECO:0007669"/>
    <property type="project" value="TreeGrafter"/>
</dbReference>
<proteinExistence type="predicted"/>
<keyword evidence="4" id="KW-0547">Nucleotide-binding</keyword>
<evidence type="ECO:0000256" key="5">
    <source>
        <dbReference type="ARBA" id="ARBA00022840"/>
    </source>
</evidence>
<dbReference type="InterPro" id="IPR020058">
    <property type="entry name" value="Glu/Gln-tRNA-synth_Ib_cat-dom"/>
</dbReference>
<evidence type="ECO:0000256" key="2">
    <source>
        <dbReference type="ARBA" id="ARBA00022490"/>
    </source>
</evidence>
<dbReference type="InterPro" id="IPR001412">
    <property type="entry name" value="aa-tRNA-synth_I_CS"/>
</dbReference>
<dbReference type="EC" id="6.1.1.18" evidence="1"/>
<dbReference type="Pfam" id="PF00749">
    <property type="entry name" value="tRNA-synt_1c"/>
    <property type="match status" value="1"/>
</dbReference>
<dbReference type="NCBIfam" id="TIGR00440">
    <property type="entry name" value="glnS"/>
    <property type="match status" value="1"/>
</dbReference>
<dbReference type="SUPFAM" id="SSF52374">
    <property type="entry name" value="Nucleotidylyl transferase"/>
    <property type="match status" value="1"/>
</dbReference>
<dbReference type="PANTHER" id="PTHR43097:SF5">
    <property type="entry name" value="GLUTAMATE--TRNA LIGASE"/>
    <property type="match status" value="1"/>
</dbReference>
<dbReference type="InterPro" id="IPR004514">
    <property type="entry name" value="Gln-tRNA-synth"/>
</dbReference>
<keyword evidence="5" id="KW-0067">ATP-binding</keyword>
<dbReference type="Pfam" id="PF03950">
    <property type="entry name" value="tRNA-synt_1c_C"/>
    <property type="match status" value="1"/>
</dbReference>
<dbReference type="InterPro" id="IPR011035">
    <property type="entry name" value="Ribosomal_bL25/Gln-tRNA_synth"/>
</dbReference>
<evidence type="ECO:0000259" key="10">
    <source>
        <dbReference type="Pfam" id="PF03950"/>
    </source>
</evidence>
<dbReference type="SUPFAM" id="SSF50715">
    <property type="entry name" value="Ribosomal protein L25-like"/>
    <property type="match status" value="1"/>
</dbReference>
<dbReference type="PANTHER" id="PTHR43097">
    <property type="entry name" value="GLUTAMINE-TRNA LIGASE"/>
    <property type="match status" value="1"/>
</dbReference>
<dbReference type="FunFam" id="3.40.50.620:FF:000037">
    <property type="entry name" value="Glutamine--tRNA ligase cytoplasmic"/>
    <property type="match status" value="1"/>
</dbReference>
<feature type="non-terminal residue" evidence="11">
    <location>
        <position position="402"/>
    </location>
</feature>
<dbReference type="GO" id="GO:0005524">
    <property type="term" value="F:ATP binding"/>
    <property type="evidence" value="ECO:0007669"/>
    <property type="project" value="UniProtKB-KW"/>
</dbReference>
<dbReference type="Gene3D" id="1.10.1160.10">
    <property type="entry name" value="Glutamyl-trna Synthetase, Domain 2"/>
    <property type="match status" value="1"/>
</dbReference>
<evidence type="ECO:0000256" key="1">
    <source>
        <dbReference type="ARBA" id="ARBA00012836"/>
    </source>
</evidence>
<dbReference type="InterPro" id="IPR020059">
    <property type="entry name" value="Glu/Gln-tRNA-synth_Ib_codon-bd"/>
</dbReference>
<dbReference type="PRINTS" id="PR00987">
    <property type="entry name" value="TRNASYNTHGLU"/>
</dbReference>
<feature type="domain" description="Glutamyl/glutaminyl-tRNA synthetase class Ib catalytic" evidence="9">
    <location>
        <begin position="31"/>
        <end position="342"/>
    </location>
</feature>
<dbReference type="PROSITE" id="PS00178">
    <property type="entry name" value="AA_TRNA_LIGASE_I"/>
    <property type="match status" value="1"/>
</dbReference>
<feature type="domain" description="Glutamyl/glutaminyl-tRNA synthetase class Ib anti-codon binding" evidence="10">
    <location>
        <begin position="345"/>
        <end position="400"/>
    </location>
</feature>
<keyword evidence="2" id="KW-0963">Cytoplasm</keyword>
<protein>
    <recommendedName>
        <fullName evidence="1">glutamine--tRNA ligase</fullName>
        <ecNumber evidence="1">6.1.1.18</ecNumber>
    </recommendedName>
</protein>
<dbReference type="InterPro" id="IPR020061">
    <property type="entry name" value="Glu_tRNA_lig_a-bdl"/>
</dbReference>
<evidence type="ECO:0000256" key="8">
    <source>
        <dbReference type="ARBA" id="ARBA00048270"/>
    </source>
</evidence>
<dbReference type="EMBL" id="UINC01053085">
    <property type="protein sequence ID" value="SVB69177.1"/>
    <property type="molecule type" value="Genomic_DNA"/>
</dbReference>
<dbReference type="GO" id="GO:0004819">
    <property type="term" value="F:glutamine-tRNA ligase activity"/>
    <property type="evidence" value="ECO:0007669"/>
    <property type="project" value="UniProtKB-EC"/>
</dbReference>
<accession>A0A382G3Q2</accession>
<comment type="catalytic activity">
    <reaction evidence="8">
        <text>tRNA(Gln) + L-glutamine + ATP = L-glutaminyl-tRNA(Gln) + AMP + diphosphate</text>
        <dbReference type="Rhea" id="RHEA:20121"/>
        <dbReference type="Rhea" id="RHEA-COMP:9662"/>
        <dbReference type="Rhea" id="RHEA-COMP:9681"/>
        <dbReference type="ChEBI" id="CHEBI:30616"/>
        <dbReference type="ChEBI" id="CHEBI:33019"/>
        <dbReference type="ChEBI" id="CHEBI:58359"/>
        <dbReference type="ChEBI" id="CHEBI:78442"/>
        <dbReference type="ChEBI" id="CHEBI:78521"/>
        <dbReference type="ChEBI" id="CHEBI:456215"/>
        <dbReference type="EC" id="6.1.1.18"/>
    </reaction>
</comment>
<dbReference type="InterPro" id="IPR014729">
    <property type="entry name" value="Rossmann-like_a/b/a_fold"/>
</dbReference>
<name>A0A382G3Q2_9ZZZZ</name>
<dbReference type="GO" id="GO:0006425">
    <property type="term" value="P:glutaminyl-tRNA aminoacylation"/>
    <property type="evidence" value="ECO:0007669"/>
    <property type="project" value="InterPro"/>
</dbReference>
<keyword evidence="6" id="KW-0648">Protein biosynthesis</keyword>
<dbReference type="InterPro" id="IPR050132">
    <property type="entry name" value="Gln/Glu-tRNA_Ligase"/>
</dbReference>